<keyword evidence="5" id="KW-1133">Transmembrane helix</keyword>
<comment type="similarity">
    <text evidence="2 8">Belongs to the MICOS complex subunit Mic13 family.</text>
</comment>
<dbReference type="GO" id="GO:0061617">
    <property type="term" value="C:MICOS complex"/>
    <property type="evidence" value="ECO:0007669"/>
    <property type="project" value="UniProtKB-UniRule"/>
</dbReference>
<evidence type="ECO:0000256" key="4">
    <source>
        <dbReference type="ARBA" id="ARBA00022792"/>
    </source>
</evidence>
<dbReference type="GO" id="GO:0044284">
    <property type="term" value="C:mitochondrial crista junction"/>
    <property type="evidence" value="ECO:0007669"/>
    <property type="project" value="TreeGrafter"/>
</dbReference>
<evidence type="ECO:0000313" key="10">
    <source>
        <dbReference type="Proteomes" id="UP000292052"/>
    </source>
</evidence>
<comment type="caution">
    <text evidence="9">The sequence shown here is derived from an EMBL/GenBank/DDBJ whole genome shotgun (WGS) entry which is preliminary data.</text>
</comment>
<dbReference type="OrthoDB" id="5948578at2759"/>
<comment type="function">
    <text evidence="8">Component of the MICOS complex, a large protein complex of the mitochondrial inner membrane that plays crucial roles in the maintenance of crista junctions, inner membrane architecture, and formation of contact sites to the outer membrane.</text>
</comment>
<dbReference type="PANTHER" id="PTHR31816:SF3">
    <property type="entry name" value="MICOS COMPLEX SUBUNIT MIC13"/>
    <property type="match status" value="1"/>
</dbReference>
<gene>
    <name evidence="9" type="ORF">BDFB_005956</name>
</gene>
<keyword evidence="3" id="KW-0812">Transmembrane</keyword>
<protein>
    <recommendedName>
        <fullName evidence="8">MICOS complex subunit MIC13</fullName>
    </recommendedName>
</protein>
<evidence type="ECO:0000256" key="7">
    <source>
        <dbReference type="ARBA" id="ARBA00023136"/>
    </source>
</evidence>
<dbReference type="AlphaFoldDB" id="A0A482VLN0"/>
<evidence type="ECO:0000313" key="9">
    <source>
        <dbReference type="EMBL" id="RZC33670.1"/>
    </source>
</evidence>
<organism evidence="9 10">
    <name type="scientific">Asbolus verrucosus</name>
    <name type="common">Desert ironclad beetle</name>
    <dbReference type="NCBI Taxonomy" id="1661398"/>
    <lineage>
        <taxon>Eukaryota</taxon>
        <taxon>Metazoa</taxon>
        <taxon>Ecdysozoa</taxon>
        <taxon>Arthropoda</taxon>
        <taxon>Hexapoda</taxon>
        <taxon>Insecta</taxon>
        <taxon>Pterygota</taxon>
        <taxon>Neoptera</taxon>
        <taxon>Endopterygota</taxon>
        <taxon>Coleoptera</taxon>
        <taxon>Polyphaga</taxon>
        <taxon>Cucujiformia</taxon>
        <taxon>Tenebrionidae</taxon>
        <taxon>Pimeliinae</taxon>
        <taxon>Asbolus</taxon>
    </lineage>
</organism>
<evidence type="ECO:0000256" key="6">
    <source>
        <dbReference type="ARBA" id="ARBA00023128"/>
    </source>
</evidence>
<evidence type="ECO:0000256" key="8">
    <source>
        <dbReference type="RuleBase" id="RU363009"/>
    </source>
</evidence>
<dbReference type="Pfam" id="PF15884">
    <property type="entry name" value="QIL1"/>
    <property type="match status" value="1"/>
</dbReference>
<keyword evidence="7" id="KW-0472">Membrane</keyword>
<dbReference type="PANTHER" id="PTHR31816">
    <property type="entry name" value="MICOS COMPLEX SUBUNIT MIC13"/>
    <property type="match status" value="1"/>
</dbReference>
<dbReference type="STRING" id="1661398.A0A482VLN0"/>
<keyword evidence="10" id="KW-1185">Reference proteome</keyword>
<keyword evidence="4 8" id="KW-0999">Mitochondrion inner membrane</keyword>
<dbReference type="InterPro" id="IPR026769">
    <property type="entry name" value="Mic13"/>
</dbReference>
<proteinExistence type="inferred from homology"/>
<evidence type="ECO:0000256" key="3">
    <source>
        <dbReference type="ARBA" id="ARBA00022692"/>
    </source>
</evidence>
<dbReference type="Proteomes" id="UP000292052">
    <property type="component" value="Unassembled WGS sequence"/>
</dbReference>
<comment type="subcellular location">
    <subcellularLocation>
        <location evidence="1 8">Mitochondrion inner membrane</location>
        <topology evidence="1 8">Single-pass membrane protein</topology>
    </subcellularLocation>
</comment>
<dbReference type="EMBL" id="QDEB01086959">
    <property type="protein sequence ID" value="RZC33670.1"/>
    <property type="molecule type" value="Genomic_DNA"/>
</dbReference>
<reference evidence="9 10" key="1">
    <citation type="submission" date="2017-03" db="EMBL/GenBank/DDBJ databases">
        <title>Genome of the blue death feigning beetle - Asbolus verrucosus.</title>
        <authorList>
            <person name="Rider S.D."/>
        </authorList>
    </citation>
    <scope>NUCLEOTIDE SEQUENCE [LARGE SCALE GENOMIC DNA]</scope>
    <source>
        <strain evidence="9">Butters</strain>
        <tissue evidence="9">Head and leg muscle</tissue>
    </source>
</reference>
<keyword evidence="6 8" id="KW-0496">Mitochondrion</keyword>
<evidence type="ECO:0000256" key="5">
    <source>
        <dbReference type="ARBA" id="ARBA00022989"/>
    </source>
</evidence>
<dbReference type="GO" id="GO:0042407">
    <property type="term" value="P:cristae formation"/>
    <property type="evidence" value="ECO:0007669"/>
    <property type="project" value="TreeGrafter"/>
</dbReference>
<comment type="subunit">
    <text evidence="8">Component of the mitochondrial contact site and cristae organizing system (MICOS) complex.</text>
</comment>
<evidence type="ECO:0000256" key="2">
    <source>
        <dbReference type="ARBA" id="ARBA00006771"/>
    </source>
</evidence>
<name>A0A482VLN0_ASBVE</name>
<accession>A0A482VLN0</accession>
<sequence length="129" mass="14506">MFRFSVKVGLAGGAVYYLNKEGVWKESNESLKAYDKLNTALEPYVAEVKKQIPFETPPIPSGDRASHVIKQYWNKGVVATFQFVGRLPHQLNTWTKTGINSILENPDVKKLFGMSASEETVPQEKKDMA</sequence>
<evidence type="ECO:0000256" key="1">
    <source>
        <dbReference type="ARBA" id="ARBA00004434"/>
    </source>
</evidence>